<name>A0A921YS09_MANSE</name>
<feature type="chain" id="PRO_5037435671" evidence="2">
    <location>
        <begin position="20"/>
        <end position="250"/>
    </location>
</feature>
<sequence length="250" mass="27262">MYRFLFIICFNAALGKVLTTQGYPVQQYIHVTGGPPYIPDPLPRQPNQPLIPAPIPKPKPEPTPLPKATLPPTPTNAPKKDAPGLDSNVLNNLAIALQLLIVSNILNLPPQEGNSEIASKMALAMDPLEIPYSPSSFIIESPKYEMGPKYAVESMMSPYVEQAVPNLNFLASNSFGDANIYSPFTPTSKLSPRAEMGFMSPYDALASSSPYSDPILSTSYGSVPSKRDFQSPYAAILSDNKDLFSVFDFY</sequence>
<organism evidence="3 4">
    <name type="scientific">Manduca sexta</name>
    <name type="common">Tobacco hawkmoth</name>
    <name type="synonym">Tobacco hornworm</name>
    <dbReference type="NCBI Taxonomy" id="7130"/>
    <lineage>
        <taxon>Eukaryota</taxon>
        <taxon>Metazoa</taxon>
        <taxon>Ecdysozoa</taxon>
        <taxon>Arthropoda</taxon>
        <taxon>Hexapoda</taxon>
        <taxon>Insecta</taxon>
        <taxon>Pterygota</taxon>
        <taxon>Neoptera</taxon>
        <taxon>Endopterygota</taxon>
        <taxon>Lepidoptera</taxon>
        <taxon>Glossata</taxon>
        <taxon>Ditrysia</taxon>
        <taxon>Bombycoidea</taxon>
        <taxon>Sphingidae</taxon>
        <taxon>Sphinginae</taxon>
        <taxon>Sphingini</taxon>
        <taxon>Manduca</taxon>
    </lineage>
</organism>
<protein>
    <submittedName>
        <fullName evidence="3">Uncharacterized protein</fullName>
    </submittedName>
</protein>
<reference evidence="3" key="2">
    <citation type="submission" date="2020-12" db="EMBL/GenBank/DDBJ databases">
        <authorList>
            <person name="Kanost M."/>
        </authorList>
    </citation>
    <scope>NUCLEOTIDE SEQUENCE</scope>
</reference>
<evidence type="ECO:0000256" key="1">
    <source>
        <dbReference type="SAM" id="MobiDB-lite"/>
    </source>
</evidence>
<accession>A0A921YS09</accession>
<proteinExistence type="predicted"/>
<feature type="compositionally biased region" description="Pro residues" evidence="1">
    <location>
        <begin position="39"/>
        <end position="75"/>
    </location>
</feature>
<gene>
    <name evidence="3" type="ORF">O3G_MSEX003319</name>
</gene>
<feature type="region of interest" description="Disordered" evidence="1">
    <location>
        <begin position="39"/>
        <end position="82"/>
    </location>
</feature>
<feature type="signal peptide" evidence="2">
    <location>
        <begin position="1"/>
        <end position="19"/>
    </location>
</feature>
<dbReference type="AlphaFoldDB" id="A0A921YS09"/>
<reference evidence="3" key="1">
    <citation type="journal article" date="2016" name="Insect Biochem. Mol. Biol.">
        <title>Multifaceted biological insights from a draft genome sequence of the tobacco hornworm moth, Manduca sexta.</title>
        <authorList>
            <person name="Kanost M.R."/>
            <person name="Arrese E.L."/>
            <person name="Cao X."/>
            <person name="Chen Y.R."/>
            <person name="Chellapilla S."/>
            <person name="Goldsmith M.R."/>
            <person name="Grosse-Wilde E."/>
            <person name="Heckel D.G."/>
            <person name="Herndon N."/>
            <person name="Jiang H."/>
            <person name="Papanicolaou A."/>
            <person name="Qu J."/>
            <person name="Soulages J.L."/>
            <person name="Vogel H."/>
            <person name="Walters J."/>
            <person name="Waterhouse R.M."/>
            <person name="Ahn S.J."/>
            <person name="Almeida F.C."/>
            <person name="An C."/>
            <person name="Aqrawi P."/>
            <person name="Bretschneider A."/>
            <person name="Bryant W.B."/>
            <person name="Bucks S."/>
            <person name="Chao H."/>
            <person name="Chevignon G."/>
            <person name="Christen J.M."/>
            <person name="Clarke D.F."/>
            <person name="Dittmer N.T."/>
            <person name="Ferguson L.C.F."/>
            <person name="Garavelou S."/>
            <person name="Gordon K.H.J."/>
            <person name="Gunaratna R.T."/>
            <person name="Han Y."/>
            <person name="Hauser F."/>
            <person name="He Y."/>
            <person name="Heidel-Fischer H."/>
            <person name="Hirsh A."/>
            <person name="Hu Y."/>
            <person name="Jiang H."/>
            <person name="Kalra D."/>
            <person name="Klinner C."/>
            <person name="Konig C."/>
            <person name="Kovar C."/>
            <person name="Kroll A.R."/>
            <person name="Kuwar S.S."/>
            <person name="Lee S.L."/>
            <person name="Lehman R."/>
            <person name="Li K."/>
            <person name="Li Z."/>
            <person name="Liang H."/>
            <person name="Lovelace S."/>
            <person name="Lu Z."/>
            <person name="Mansfield J.H."/>
            <person name="McCulloch K.J."/>
            <person name="Mathew T."/>
            <person name="Morton B."/>
            <person name="Muzny D.M."/>
            <person name="Neunemann D."/>
            <person name="Ongeri F."/>
            <person name="Pauchet Y."/>
            <person name="Pu L.L."/>
            <person name="Pyrousis I."/>
            <person name="Rao X.J."/>
            <person name="Redding A."/>
            <person name="Roesel C."/>
            <person name="Sanchez-Gracia A."/>
            <person name="Schaack S."/>
            <person name="Shukla A."/>
            <person name="Tetreau G."/>
            <person name="Wang Y."/>
            <person name="Xiong G.H."/>
            <person name="Traut W."/>
            <person name="Walsh T.K."/>
            <person name="Worley K.C."/>
            <person name="Wu D."/>
            <person name="Wu W."/>
            <person name="Wu Y.Q."/>
            <person name="Zhang X."/>
            <person name="Zou Z."/>
            <person name="Zucker H."/>
            <person name="Briscoe A.D."/>
            <person name="Burmester T."/>
            <person name="Clem R.J."/>
            <person name="Feyereisen R."/>
            <person name="Grimmelikhuijzen C.J.P."/>
            <person name="Hamodrakas S.J."/>
            <person name="Hansson B.S."/>
            <person name="Huguet E."/>
            <person name="Jermiin L.S."/>
            <person name="Lan Q."/>
            <person name="Lehman H.K."/>
            <person name="Lorenzen M."/>
            <person name="Merzendorfer H."/>
            <person name="Michalopoulos I."/>
            <person name="Morton D.B."/>
            <person name="Muthukrishnan S."/>
            <person name="Oakeshott J.G."/>
            <person name="Palmer W."/>
            <person name="Park Y."/>
            <person name="Passarelli A.L."/>
            <person name="Rozas J."/>
            <person name="Schwartz L.M."/>
            <person name="Smith W."/>
            <person name="Southgate A."/>
            <person name="Vilcinskas A."/>
            <person name="Vogt R."/>
            <person name="Wang P."/>
            <person name="Werren J."/>
            <person name="Yu X.Q."/>
            <person name="Zhou J.J."/>
            <person name="Brown S.J."/>
            <person name="Scherer S.E."/>
            <person name="Richards S."/>
            <person name="Blissard G.W."/>
        </authorList>
    </citation>
    <scope>NUCLEOTIDE SEQUENCE</scope>
</reference>
<evidence type="ECO:0000256" key="2">
    <source>
        <dbReference type="SAM" id="SignalP"/>
    </source>
</evidence>
<keyword evidence="4" id="KW-1185">Reference proteome</keyword>
<dbReference type="EMBL" id="JH668310">
    <property type="protein sequence ID" value="KAG6444383.1"/>
    <property type="molecule type" value="Genomic_DNA"/>
</dbReference>
<comment type="caution">
    <text evidence="3">The sequence shown here is derived from an EMBL/GenBank/DDBJ whole genome shotgun (WGS) entry which is preliminary data.</text>
</comment>
<evidence type="ECO:0000313" key="3">
    <source>
        <dbReference type="EMBL" id="KAG6444383.1"/>
    </source>
</evidence>
<evidence type="ECO:0000313" key="4">
    <source>
        <dbReference type="Proteomes" id="UP000791440"/>
    </source>
</evidence>
<dbReference type="Proteomes" id="UP000791440">
    <property type="component" value="Unassembled WGS sequence"/>
</dbReference>
<keyword evidence="2" id="KW-0732">Signal</keyword>